<evidence type="ECO:0000256" key="2">
    <source>
        <dbReference type="SAM" id="MobiDB-lite"/>
    </source>
</evidence>
<feature type="compositionally biased region" description="Basic and acidic residues" evidence="2">
    <location>
        <begin position="1"/>
        <end position="16"/>
    </location>
</feature>
<feature type="compositionally biased region" description="Polar residues" evidence="2">
    <location>
        <begin position="24"/>
        <end position="42"/>
    </location>
</feature>
<keyword evidence="1" id="KW-0175">Coiled coil</keyword>
<dbReference type="AlphaFoldDB" id="L7FJV2"/>
<evidence type="ECO:0000256" key="1">
    <source>
        <dbReference type="SAM" id="Coils"/>
    </source>
</evidence>
<accession>L7FJV2</accession>
<dbReference type="RefSeq" id="XP_004183349.1">
    <property type="nucleotide sequence ID" value="XM_004183301.1"/>
</dbReference>
<dbReference type="Proteomes" id="UP000014680">
    <property type="component" value="Unassembled WGS sequence"/>
</dbReference>
<reference evidence="3 4" key="1">
    <citation type="submission" date="2012-10" db="EMBL/GenBank/DDBJ databases">
        <authorList>
            <person name="Zafar N."/>
            <person name="Inman J."/>
            <person name="Hall N."/>
            <person name="Lorenzi H."/>
            <person name="Caler E."/>
        </authorList>
    </citation>
    <scope>NUCLEOTIDE SEQUENCE [LARGE SCALE GENOMIC DNA]</scope>
    <source>
        <strain evidence="3 4">IP1</strain>
    </source>
</reference>
<dbReference type="VEuPathDB" id="AmoebaDB:EIN_345890"/>
<evidence type="ECO:0000313" key="3">
    <source>
        <dbReference type="EMBL" id="ELP84003.1"/>
    </source>
</evidence>
<organism evidence="3 4">
    <name type="scientific">Entamoeba invadens IP1</name>
    <dbReference type="NCBI Taxonomy" id="370355"/>
    <lineage>
        <taxon>Eukaryota</taxon>
        <taxon>Amoebozoa</taxon>
        <taxon>Evosea</taxon>
        <taxon>Archamoebae</taxon>
        <taxon>Mastigamoebida</taxon>
        <taxon>Entamoebidae</taxon>
        <taxon>Entamoeba</taxon>
    </lineage>
</organism>
<dbReference type="EMBL" id="KB207186">
    <property type="protein sequence ID" value="ELP84003.1"/>
    <property type="molecule type" value="Genomic_DNA"/>
</dbReference>
<dbReference type="GeneID" id="14882986"/>
<name>L7FJV2_ENTIV</name>
<keyword evidence="4" id="KW-1185">Reference proteome</keyword>
<evidence type="ECO:0000313" key="4">
    <source>
        <dbReference type="Proteomes" id="UP000014680"/>
    </source>
</evidence>
<feature type="region of interest" description="Disordered" evidence="2">
    <location>
        <begin position="1"/>
        <end position="53"/>
    </location>
</feature>
<feature type="coiled-coil region" evidence="1">
    <location>
        <begin position="62"/>
        <end position="96"/>
    </location>
</feature>
<dbReference type="KEGG" id="eiv:EIN_345890"/>
<sequence>MQKRSFSDVKSEEAQSHKKPGLASSMTYGQHDFSWTSPSLPSTEKKDLLRRKSPLECKEGMLKSMLKRVDTLQNLLDQLKAVSQQQQLQINTLKKSLNIE</sequence>
<gene>
    <name evidence="3" type="ORF">EIN_345890</name>
</gene>
<proteinExistence type="predicted"/>
<protein>
    <submittedName>
        <fullName evidence="3">Uncharacterized protein</fullName>
    </submittedName>
</protein>